<evidence type="ECO:0000313" key="4">
    <source>
        <dbReference type="Proteomes" id="UP000319143"/>
    </source>
</evidence>
<feature type="signal peptide" evidence="1">
    <location>
        <begin position="1"/>
        <end position="22"/>
    </location>
</feature>
<protein>
    <recommendedName>
        <fullName evidence="2">Tll0287-like domain-containing protein</fullName>
    </recommendedName>
</protein>
<reference evidence="3 4" key="1">
    <citation type="submission" date="2019-02" db="EMBL/GenBank/DDBJ databases">
        <title>Deep-cultivation of Planctomycetes and their phenomic and genomic characterization uncovers novel biology.</title>
        <authorList>
            <person name="Wiegand S."/>
            <person name="Jogler M."/>
            <person name="Boedeker C."/>
            <person name="Pinto D."/>
            <person name="Vollmers J."/>
            <person name="Rivas-Marin E."/>
            <person name="Kohn T."/>
            <person name="Peeters S.H."/>
            <person name="Heuer A."/>
            <person name="Rast P."/>
            <person name="Oberbeckmann S."/>
            <person name="Bunk B."/>
            <person name="Jeske O."/>
            <person name="Meyerdierks A."/>
            <person name="Storesund J.E."/>
            <person name="Kallscheuer N."/>
            <person name="Luecker S."/>
            <person name="Lage O.M."/>
            <person name="Pohl T."/>
            <person name="Merkel B.J."/>
            <person name="Hornburger P."/>
            <person name="Mueller R.-W."/>
            <person name="Bruemmer F."/>
            <person name="Labrenz M."/>
            <person name="Spormann A.M."/>
            <person name="Op Den Camp H."/>
            <person name="Overmann J."/>
            <person name="Amann R."/>
            <person name="Jetten M.S.M."/>
            <person name="Mascher T."/>
            <person name="Medema M.H."/>
            <person name="Devos D.P."/>
            <person name="Kaster A.-K."/>
            <person name="Ovreas L."/>
            <person name="Rohde M."/>
            <person name="Galperin M.Y."/>
            <person name="Jogler C."/>
        </authorList>
    </citation>
    <scope>NUCLEOTIDE SEQUENCE [LARGE SCALE GENOMIC DNA]</scope>
    <source>
        <strain evidence="3 4">Poly41</strain>
    </source>
</reference>
<dbReference type="EMBL" id="SJPV01000011">
    <property type="protein sequence ID" value="TWU33033.1"/>
    <property type="molecule type" value="Genomic_DNA"/>
</dbReference>
<sequence precursor="true">MNALKMLAAAGCVLVIAGCSHDASPSADSTMQRDPKAIAMAAKEDLYQQLSGRLMQAMTATGPAAAINVCSKEAPKIAETVSQSHGVRIGRTSAKLRNPENAPDPWVAELIHYDSEMPIEAEPKFEELADGGLHVVLPIRLQATCLMCHGPADQISDDVKAQLETLYPDDQATGFNEGDLRGWFWIEVPAA</sequence>
<accession>A0A5C6D756</accession>
<organism evidence="3 4">
    <name type="scientific">Novipirellula artificiosorum</name>
    <dbReference type="NCBI Taxonomy" id="2528016"/>
    <lineage>
        <taxon>Bacteria</taxon>
        <taxon>Pseudomonadati</taxon>
        <taxon>Planctomycetota</taxon>
        <taxon>Planctomycetia</taxon>
        <taxon>Pirellulales</taxon>
        <taxon>Pirellulaceae</taxon>
        <taxon>Novipirellula</taxon>
    </lineage>
</organism>
<keyword evidence="4" id="KW-1185">Reference proteome</keyword>
<name>A0A5C6D756_9BACT</name>
<proteinExistence type="predicted"/>
<dbReference type="InterPro" id="IPR021796">
    <property type="entry name" value="Tll0287-like_dom"/>
</dbReference>
<evidence type="ECO:0000256" key="1">
    <source>
        <dbReference type="SAM" id="SignalP"/>
    </source>
</evidence>
<feature type="domain" description="Tll0287-like" evidence="2">
    <location>
        <begin position="55"/>
        <end position="189"/>
    </location>
</feature>
<dbReference type="AlphaFoldDB" id="A0A5C6D756"/>
<dbReference type="PROSITE" id="PS51257">
    <property type="entry name" value="PROKAR_LIPOPROTEIN"/>
    <property type="match status" value="1"/>
</dbReference>
<evidence type="ECO:0000313" key="3">
    <source>
        <dbReference type="EMBL" id="TWU33033.1"/>
    </source>
</evidence>
<dbReference type="Pfam" id="PF11845">
    <property type="entry name" value="Tll0287-like"/>
    <property type="match status" value="1"/>
</dbReference>
<gene>
    <name evidence="3" type="ORF">Poly41_54120</name>
</gene>
<dbReference type="RefSeq" id="WP_146530196.1">
    <property type="nucleotide sequence ID" value="NZ_SJPV01000011.1"/>
</dbReference>
<feature type="chain" id="PRO_5023110524" description="Tll0287-like domain-containing protein" evidence="1">
    <location>
        <begin position="23"/>
        <end position="191"/>
    </location>
</feature>
<dbReference type="Proteomes" id="UP000319143">
    <property type="component" value="Unassembled WGS sequence"/>
</dbReference>
<comment type="caution">
    <text evidence="3">The sequence shown here is derived from an EMBL/GenBank/DDBJ whole genome shotgun (WGS) entry which is preliminary data.</text>
</comment>
<keyword evidence="1" id="KW-0732">Signal</keyword>
<evidence type="ECO:0000259" key="2">
    <source>
        <dbReference type="Pfam" id="PF11845"/>
    </source>
</evidence>
<dbReference type="OrthoDB" id="9797588at2"/>